<organism evidence="2 3">
    <name type="scientific">Paenibacillus gallinarum</name>
    <dbReference type="NCBI Taxonomy" id="2762232"/>
    <lineage>
        <taxon>Bacteria</taxon>
        <taxon>Bacillati</taxon>
        <taxon>Bacillota</taxon>
        <taxon>Bacilli</taxon>
        <taxon>Bacillales</taxon>
        <taxon>Paenibacillaceae</taxon>
        <taxon>Paenibacillus</taxon>
    </lineage>
</organism>
<dbReference type="SUPFAM" id="SSF55729">
    <property type="entry name" value="Acyl-CoA N-acyltransferases (Nat)"/>
    <property type="match status" value="1"/>
</dbReference>
<evidence type="ECO:0000259" key="1">
    <source>
        <dbReference type="PROSITE" id="PS51186"/>
    </source>
</evidence>
<keyword evidence="3" id="KW-1185">Reference proteome</keyword>
<dbReference type="Pfam" id="PF00583">
    <property type="entry name" value="Acetyltransf_1"/>
    <property type="match status" value="1"/>
</dbReference>
<reference evidence="2 3" key="1">
    <citation type="submission" date="2020-08" db="EMBL/GenBank/DDBJ databases">
        <title>A Genomic Blueprint of the Chicken Gut Microbiome.</title>
        <authorList>
            <person name="Gilroy R."/>
            <person name="Ravi A."/>
            <person name="Getino M."/>
            <person name="Pursley I."/>
            <person name="Horton D.L."/>
            <person name="Alikhan N.-F."/>
            <person name="Baker D."/>
            <person name="Gharbi K."/>
            <person name="Hall N."/>
            <person name="Watson M."/>
            <person name="Adriaenssens E.M."/>
            <person name="Foster-Nyarko E."/>
            <person name="Jarju S."/>
            <person name="Secka A."/>
            <person name="Antonio M."/>
            <person name="Oren A."/>
            <person name="Chaudhuri R."/>
            <person name="La Ragione R.M."/>
            <person name="Hildebrand F."/>
            <person name="Pallen M.J."/>
        </authorList>
    </citation>
    <scope>NUCLEOTIDE SEQUENCE [LARGE SCALE GENOMIC DNA]</scope>
    <source>
        <strain evidence="2 3">Sa2BVA9</strain>
    </source>
</reference>
<dbReference type="InterPro" id="IPR016181">
    <property type="entry name" value="Acyl_CoA_acyltransferase"/>
</dbReference>
<name>A0ABR8T5X0_9BACL</name>
<dbReference type="Proteomes" id="UP000608071">
    <property type="component" value="Unassembled WGS sequence"/>
</dbReference>
<gene>
    <name evidence="2" type="ORF">H9647_24190</name>
</gene>
<protein>
    <submittedName>
        <fullName evidence="2">GNAT family N-acetyltransferase</fullName>
    </submittedName>
</protein>
<dbReference type="RefSeq" id="WP_191804864.1">
    <property type="nucleotide sequence ID" value="NZ_JACSQL010000022.1"/>
</dbReference>
<evidence type="ECO:0000313" key="3">
    <source>
        <dbReference type="Proteomes" id="UP000608071"/>
    </source>
</evidence>
<dbReference type="PROSITE" id="PS51186">
    <property type="entry name" value="GNAT"/>
    <property type="match status" value="1"/>
</dbReference>
<proteinExistence type="predicted"/>
<evidence type="ECO:0000313" key="2">
    <source>
        <dbReference type="EMBL" id="MBD7971169.1"/>
    </source>
</evidence>
<sequence length="167" mass="19474">MTQVNPIFRVMPMTEEQAAEISTWQYEPPYNIYGWLPWDQMKALEIEFGDPVLRAQQYLSVVRDQELPELCGFAQLFPMEGVTRLGFGMRPSLCGKGYGPSFVSSVVREARRRNPQHVIDLEVLTWNIRAIRAYEKSGFVIDDTYERLTPEGYQLFHCMVYEKTRPI</sequence>
<feature type="domain" description="N-acetyltransferase" evidence="1">
    <location>
        <begin position="8"/>
        <end position="166"/>
    </location>
</feature>
<comment type="caution">
    <text evidence="2">The sequence shown here is derived from an EMBL/GenBank/DDBJ whole genome shotgun (WGS) entry which is preliminary data.</text>
</comment>
<accession>A0ABR8T5X0</accession>
<dbReference type="InterPro" id="IPR000182">
    <property type="entry name" value="GNAT_dom"/>
</dbReference>
<dbReference type="EMBL" id="JACSQL010000022">
    <property type="protein sequence ID" value="MBD7971169.1"/>
    <property type="molecule type" value="Genomic_DNA"/>
</dbReference>
<dbReference type="Gene3D" id="3.40.630.30">
    <property type="match status" value="1"/>
</dbReference>